<dbReference type="Proteomes" id="UP000789920">
    <property type="component" value="Unassembled WGS sequence"/>
</dbReference>
<organism evidence="1 2">
    <name type="scientific">Racocetra persica</name>
    <dbReference type="NCBI Taxonomy" id="160502"/>
    <lineage>
        <taxon>Eukaryota</taxon>
        <taxon>Fungi</taxon>
        <taxon>Fungi incertae sedis</taxon>
        <taxon>Mucoromycota</taxon>
        <taxon>Glomeromycotina</taxon>
        <taxon>Glomeromycetes</taxon>
        <taxon>Diversisporales</taxon>
        <taxon>Gigasporaceae</taxon>
        <taxon>Racocetra</taxon>
    </lineage>
</organism>
<name>A0ACA9PXA7_9GLOM</name>
<protein>
    <submittedName>
        <fullName evidence="1">31224_t:CDS:1</fullName>
    </submittedName>
</protein>
<dbReference type="EMBL" id="CAJVQC010025156">
    <property type="protein sequence ID" value="CAG8728974.1"/>
    <property type="molecule type" value="Genomic_DNA"/>
</dbReference>
<comment type="caution">
    <text evidence="1">The sequence shown here is derived from an EMBL/GenBank/DDBJ whole genome shotgun (WGS) entry which is preliminary data.</text>
</comment>
<feature type="non-terminal residue" evidence="1">
    <location>
        <position position="163"/>
    </location>
</feature>
<sequence>MVIFERALQSQNEWFLVEEMNDHIIEPSFLIQKLAVWLKDQLPLPFFDLSVNEILYYFNRSWKCRPVKFQNQHLAEYISTNPLLNSTMPVLNFFLDLYYNKFGTFRTVYHFLDSIYLQIGNMPHQIRKQLCNHFVIRFVPFGRNIRDFIKPFFEEITKLEKGF</sequence>
<gene>
    <name evidence="1" type="ORF">RPERSI_LOCUS11967</name>
</gene>
<proteinExistence type="predicted"/>
<keyword evidence="2" id="KW-1185">Reference proteome</keyword>
<accession>A0ACA9PXA7</accession>
<evidence type="ECO:0000313" key="1">
    <source>
        <dbReference type="EMBL" id="CAG8728974.1"/>
    </source>
</evidence>
<evidence type="ECO:0000313" key="2">
    <source>
        <dbReference type="Proteomes" id="UP000789920"/>
    </source>
</evidence>
<reference evidence="1" key="1">
    <citation type="submission" date="2021-06" db="EMBL/GenBank/DDBJ databases">
        <authorList>
            <person name="Kallberg Y."/>
            <person name="Tangrot J."/>
            <person name="Rosling A."/>
        </authorList>
    </citation>
    <scope>NUCLEOTIDE SEQUENCE</scope>
    <source>
        <strain evidence="1">MA461A</strain>
    </source>
</reference>